<dbReference type="InterPro" id="IPR029044">
    <property type="entry name" value="Nucleotide-diphossugar_trans"/>
</dbReference>
<reference evidence="5" key="1">
    <citation type="journal article" date="2019" name="Int. J. Syst. Evol. Microbiol.">
        <title>The Global Catalogue of Microorganisms (GCM) 10K type strain sequencing project: providing services to taxonomists for standard genome sequencing and annotation.</title>
        <authorList>
            <consortium name="The Broad Institute Genomics Platform"/>
            <consortium name="The Broad Institute Genome Sequencing Center for Infectious Disease"/>
            <person name="Wu L."/>
            <person name="Ma J."/>
        </authorList>
    </citation>
    <scope>NUCLEOTIDE SEQUENCE [LARGE SCALE GENOMIC DNA]</scope>
    <source>
        <strain evidence="5">CGMCC 4.7192</strain>
    </source>
</reference>
<dbReference type="InterPro" id="IPR050065">
    <property type="entry name" value="GlmU-like"/>
</dbReference>
<gene>
    <name evidence="4" type="ORF">ACFSKO_03705</name>
</gene>
<accession>A0ABW5BHM4</accession>
<sequence>MKITTAMVLAAGFGKRMRPLTEKIPKPLVPVCGKPMLASILDKLKESGFDKIVVNAFYLKDHIRGFLENRADPSLIYSEESCVLETGGGVLLALPKLGDKPFAVVNGDVCWIDGAEPALQRLTELWDGEKMDGLLLLHPTSQAIGYEGSGDFTMNSEGCLARRGESDHAPYVYAGIQILHPKLFKDAPDGAFSLNHVFDKALVDDRLCGLVHDGDWFHVGTPKGLKEVEEILQSRNSVPHSH</sequence>
<dbReference type="Gene3D" id="3.90.550.10">
    <property type="entry name" value="Spore Coat Polysaccharide Biosynthesis Protein SpsA, Chain A"/>
    <property type="match status" value="1"/>
</dbReference>
<organism evidence="4 5">
    <name type="scientific">Kiloniella antarctica</name>
    <dbReference type="NCBI Taxonomy" id="1550907"/>
    <lineage>
        <taxon>Bacteria</taxon>
        <taxon>Pseudomonadati</taxon>
        <taxon>Pseudomonadota</taxon>
        <taxon>Alphaproteobacteria</taxon>
        <taxon>Rhodospirillales</taxon>
        <taxon>Kiloniellaceae</taxon>
        <taxon>Kiloniella</taxon>
    </lineage>
</organism>
<dbReference type="PANTHER" id="PTHR43584">
    <property type="entry name" value="NUCLEOTIDYL TRANSFERASE"/>
    <property type="match status" value="1"/>
</dbReference>
<dbReference type="PANTHER" id="PTHR43584:SF8">
    <property type="entry name" value="N-ACETYLMURAMATE ALPHA-1-PHOSPHATE URIDYLYLTRANSFERASE"/>
    <property type="match status" value="1"/>
</dbReference>
<keyword evidence="5" id="KW-1185">Reference proteome</keyword>
<dbReference type="InterPro" id="IPR005835">
    <property type="entry name" value="NTP_transferase_dom"/>
</dbReference>
<dbReference type="EMBL" id="JBHUII010000001">
    <property type="protein sequence ID" value="MFD2204696.1"/>
    <property type="molecule type" value="Genomic_DNA"/>
</dbReference>
<evidence type="ECO:0000259" key="3">
    <source>
        <dbReference type="Pfam" id="PF00483"/>
    </source>
</evidence>
<protein>
    <submittedName>
        <fullName evidence="4">Nucleotidyltransferase family protein</fullName>
    </submittedName>
</protein>
<comment type="caution">
    <text evidence="4">The sequence shown here is derived from an EMBL/GenBank/DDBJ whole genome shotgun (WGS) entry which is preliminary data.</text>
</comment>
<proteinExistence type="predicted"/>
<evidence type="ECO:0000256" key="1">
    <source>
        <dbReference type="ARBA" id="ARBA00022679"/>
    </source>
</evidence>
<dbReference type="Proteomes" id="UP001597294">
    <property type="component" value="Unassembled WGS sequence"/>
</dbReference>
<dbReference type="RefSeq" id="WP_380248535.1">
    <property type="nucleotide sequence ID" value="NZ_JBHUII010000001.1"/>
</dbReference>
<feature type="domain" description="Nucleotidyl transferase" evidence="3">
    <location>
        <begin position="6"/>
        <end position="146"/>
    </location>
</feature>
<evidence type="ECO:0000256" key="2">
    <source>
        <dbReference type="ARBA" id="ARBA00022695"/>
    </source>
</evidence>
<name>A0ABW5BHM4_9PROT</name>
<dbReference type="CDD" id="cd06422">
    <property type="entry name" value="NTP_transferase_like_1"/>
    <property type="match status" value="1"/>
</dbReference>
<dbReference type="SUPFAM" id="SSF53448">
    <property type="entry name" value="Nucleotide-diphospho-sugar transferases"/>
    <property type="match status" value="1"/>
</dbReference>
<keyword evidence="2" id="KW-0548">Nucleotidyltransferase</keyword>
<evidence type="ECO:0000313" key="4">
    <source>
        <dbReference type="EMBL" id="MFD2204696.1"/>
    </source>
</evidence>
<keyword evidence="1" id="KW-0808">Transferase</keyword>
<dbReference type="Pfam" id="PF00483">
    <property type="entry name" value="NTP_transferase"/>
    <property type="match status" value="1"/>
</dbReference>
<evidence type="ECO:0000313" key="5">
    <source>
        <dbReference type="Proteomes" id="UP001597294"/>
    </source>
</evidence>